<dbReference type="GO" id="GO:0033254">
    <property type="term" value="C:vacuolar transporter chaperone complex"/>
    <property type="evidence" value="ECO:0007669"/>
    <property type="project" value="TreeGrafter"/>
</dbReference>
<evidence type="ECO:0000256" key="2">
    <source>
        <dbReference type="ARBA" id="ARBA00022692"/>
    </source>
</evidence>
<evidence type="ECO:0000256" key="5">
    <source>
        <dbReference type="SAM" id="MobiDB-lite"/>
    </source>
</evidence>
<evidence type="ECO:0000256" key="3">
    <source>
        <dbReference type="ARBA" id="ARBA00022989"/>
    </source>
</evidence>
<evidence type="ECO:0000256" key="6">
    <source>
        <dbReference type="SAM" id="Phobius"/>
    </source>
</evidence>
<feature type="region of interest" description="Disordered" evidence="5">
    <location>
        <begin position="27"/>
        <end position="61"/>
    </location>
</feature>
<comment type="subcellular location">
    <subcellularLocation>
        <location evidence="1">Endomembrane system</location>
        <topology evidence="1">Multi-pass membrane protein</topology>
    </subcellularLocation>
</comment>
<accession>A0A166UKR0</accession>
<dbReference type="PANTHER" id="PTHR46140">
    <property type="entry name" value="VACUOLAR TRANSPORTER CHAPERONE 1-RELATED"/>
    <property type="match status" value="1"/>
</dbReference>
<dbReference type="AlphaFoldDB" id="A0A166UKR0"/>
<evidence type="ECO:0000313" key="9">
    <source>
        <dbReference type="Proteomes" id="UP000076532"/>
    </source>
</evidence>
<dbReference type="InterPro" id="IPR003807">
    <property type="entry name" value="DUF202"/>
</dbReference>
<dbReference type="GO" id="GO:0012505">
    <property type="term" value="C:endomembrane system"/>
    <property type="evidence" value="ECO:0007669"/>
    <property type="project" value="UniProtKB-SubCell"/>
</dbReference>
<gene>
    <name evidence="8" type="ORF">FIBSPDRAFT_775851</name>
</gene>
<sequence length="231" mass="25499">MSNPTQAEGDSESRPSTLLNRLLPFSPSLLRSLPKPNRPARYTRADGIPQVDSDDEGHRPTVQDYHAINGSGAGNVRVPKKVATPVRVEGKVWFANERTWVSWLNLSILIGTIALALFNASEENPIARLFAYAYAAISVGVLLYGYVLYQHRITMIRRRDPGHFDNVAGPLIIAGLLFIAVLANFIIRVQELRRANVPIPGQDFVQSFFSKPAVAFRGTNSTDAQIAFGWA</sequence>
<keyword evidence="4 6" id="KW-0472">Membrane</keyword>
<evidence type="ECO:0000256" key="4">
    <source>
        <dbReference type="ARBA" id="ARBA00023136"/>
    </source>
</evidence>
<keyword evidence="2 6" id="KW-0812">Transmembrane</keyword>
<feature type="transmembrane region" description="Helical" evidence="6">
    <location>
        <begin position="167"/>
        <end position="187"/>
    </location>
</feature>
<dbReference type="GO" id="GO:0000329">
    <property type="term" value="C:fungal-type vacuole membrane"/>
    <property type="evidence" value="ECO:0007669"/>
    <property type="project" value="TreeGrafter"/>
</dbReference>
<dbReference type="Pfam" id="PF02656">
    <property type="entry name" value="DUF202"/>
    <property type="match status" value="1"/>
</dbReference>
<dbReference type="STRING" id="436010.A0A166UKR0"/>
<feature type="domain" description="DUF202" evidence="7">
    <location>
        <begin position="91"/>
        <end position="154"/>
    </location>
</feature>
<protein>
    <recommendedName>
        <fullName evidence="7">DUF202 domain-containing protein</fullName>
    </recommendedName>
</protein>
<dbReference type="InterPro" id="IPR051572">
    <property type="entry name" value="VTC_Complex_Subunit"/>
</dbReference>
<feature type="transmembrane region" description="Helical" evidence="6">
    <location>
        <begin position="100"/>
        <end position="118"/>
    </location>
</feature>
<name>A0A166UKR0_9AGAM</name>
<dbReference type="PANTHER" id="PTHR46140:SF2">
    <property type="entry name" value="VACUOLAR TRANSPORTER CHAPERONE 3 COMPLEX SUBUNIT 3-RELATED"/>
    <property type="match status" value="1"/>
</dbReference>
<evidence type="ECO:0000259" key="7">
    <source>
        <dbReference type="Pfam" id="PF02656"/>
    </source>
</evidence>
<dbReference type="EMBL" id="KV417488">
    <property type="protein sequence ID" value="KZP31788.1"/>
    <property type="molecule type" value="Genomic_DNA"/>
</dbReference>
<organism evidence="8 9">
    <name type="scientific">Athelia psychrophila</name>
    <dbReference type="NCBI Taxonomy" id="1759441"/>
    <lineage>
        <taxon>Eukaryota</taxon>
        <taxon>Fungi</taxon>
        <taxon>Dikarya</taxon>
        <taxon>Basidiomycota</taxon>
        <taxon>Agaricomycotina</taxon>
        <taxon>Agaricomycetes</taxon>
        <taxon>Agaricomycetidae</taxon>
        <taxon>Atheliales</taxon>
        <taxon>Atheliaceae</taxon>
        <taxon>Athelia</taxon>
    </lineage>
</organism>
<dbReference type="OrthoDB" id="2243669at2759"/>
<keyword evidence="9" id="KW-1185">Reference proteome</keyword>
<evidence type="ECO:0000313" key="8">
    <source>
        <dbReference type="EMBL" id="KZP31788.1"/>
    </source>
</evidence>
<keyword evidence="3 6" id="KW-1133">Transmembrane helix</keyword>
<evidence type="ECO:0000256" key="1">
    <source>
        <dbReference type="ARBA" id="ARBA00004127"/>
    </source>
</evidence>
<dbReference type="Proteomes" id="UP000076532">
    <property type="component" value="Unassembled WGS sequence"/>
</dbReference>
<reference evidence="8 9" key="1">
    <citation type="journal article" date="2016" name="Mol. Biol. Evol.">
        <title>Comparative Genomics of Early-Diverging Mushroom-Forming Fungi Provides Insights into the Origins of Lignocellulose Decay Capabilities.</title>
        <authorList>
            <person name="Nagy L.G."/>
            <person name="Riley R."/>
            <person name="Tritt A."/>
            <person name="Adam C."/>
            <person name="Daum C."/>
            <person name="Floudas D."/>
            <person name="Sun H."/>
            <person name="Yadav J.S."/>
            <person name="Pangilinan J."/>
            <person name="Larsson K.H."/>
            <person name="Matsuura K."/>
            <person name="Barry K."/>
            <person name="Labutti K."/>
            <person name="Kuo R."/>
            <person name="Ohm R.A."/>
            <person name="Bhattacharya S.S."/>
            <person name="Shirouzu T."/>
            <person name="Yoshinaga Y."/>
            <person name="Martin F.M."/>
            <person name="Grigoriev I.V."/>
            <person name="Hibbett D.S."/>
        </authorList>
    </citation>
    <scope>NUCLEOTIDE SEQUENCE [LARGE SCALE GENOMIC DNA]</scope>
    <source>
        <strain evidence="8 9">CBS 109695</strain>
    </source>
</reference>
<proteinExistence type="predicted"/>
<feature type="transmembrane region" description="Helical" evidence="6">
    <location>
        <begin position="130"/>
        <end position="147"/>
    </location>
</feature>